<dbReference type="OrthoDB" id="7442at2157"/>
<dbReference type="EMBL" id="PHNJ01000010">
    <property type="protein sequence ID" value="TYL37319.1"/>
    <property type="molecule type" value="Genomic_DNA"/>
</dbReference>
<keyword evidence="4" id="KW-1185">Reference proteome</keyword>
<dbReference type="InterPro" id="IPR036291">
    <property type="entry name" value="NAD(P)-bd_dom_sf"/>
</dbReference>
<dbReference type="PANTHER" id="PTHR42760:SF124">
    <property type="entry name" value="SHORT-CHAIN DEHYDROGENASE_REDUCTASE"/>
    <property type="match status" value="1"/>
</dbReference>
<name>A0A8J8Q410_9EURY</name>
<dbReference type="PROSITE" id="PS00061">
    <property type="entry name" value="ADH_SHORT"/>
    <property type="match status" value="1"/>
</dbReference>
<dbReference type="PRINTS" id="PR00081">
    <property type="entry name" value="GDHRDH"/>
</dbReference>
<feature type="region of interest" description="Disordered" evidence="2">
    <location>
        <begin position="39"/>
        <end position="58"/>
    </location>
</feature>
<dbReference type="Proteomes" id="UP000766904">
    <property type="component" value="Unassembled WGS sequence"/>
</dbReference>
<feature type="region of interest" description="Disordered" evidence="2">
    <location>
        <begin position="198"/>
        <end position="218"/>
    </location>
</feature>
<reference evidence="3" key="1">
    <citation type="submission" date="2017-11" db="EMBL/GenBank/DDBJ databases">
        <authorList>
            <person name="Kajale S.C."/>
            <person name="Sharma A."/>
        </authorList>
    </citation>
    <scope>NUCLEOTIDE SEQUENCE</scope>
    <source>
        <strain evidence="3">LS1_42</strain>
    </source>
</reference>
<evidence type="ECO:0000256" key="1">
    <source>
        <dbReference type="ARBA" id="ARBA00006484"/>
    </source>
</evidence>
<dbReference type="Gene3D" id="3.40.50.720">
    <property type="entry name" value="NAD(P)-binding Rossmann-like Domain"/>
    <property type="match status" value="1"/>
</dbReference>
<accession>A0A8J8Q410</accession>
<dbReference type="GO" id="GO:0016616">
    <property type="term" value="F:oxidoreductase activity, acting on the CH-OH group of donors, NAD or NADP as acceptor"/>
    <property type="evidence" value="ECO:0007669"/>
    <property type="project" value="TreeGrafter"/>
</dbReference>
<organism evidence="3 4">
    <name type="scientific">Natronococcus pandeyae</name>
    <dbReference type="NCBI Taxonomy" id="2055836"/>
    <lineage>
        <taxon>Archaea</taxon>
        <taxon>Methanobacteriati</taxon>
        <taxon>Methanobacteriota</taxon>
        <taxon>Stenosarchaea group</taxon>
        <taxon>Halobacteria</taxon>
        <taxon>Halobacteriales</taxon>
        <taxon>Natrialbaceae</taxon>
        <taxon>Natronococcus</taxon>
    </lineage>
</organism>
<proteinExistence type="inferred from homology"/>
<comment type="similarity">
    <text evidence="1">Belongs to the short-chain dehydrogenases/reductases (SDR) family.</text>
</comment>
<dbReference type="Pfam" id="PF13561">
    <property type="entry name" value="adh_short_C2"/>
    <property type="match status" value="1"/>
</dbReference>
<dbReference type="PRINTS" id="PR00080">
    <property type="entry name" value="SDRFAMILY"/>
</dbReference>
<protein>
    <recommendedName>
        <fullName evidence="5">Glucose 1-dehydrogenase</fullName>
    </recommendedName>
</protein>
<evidence type="ECO:0000256" key="2">
    <source>
        <dbReference type="SAM" id="MobiDB-lite"/>
    </source>
</evidence>
<dbReference type="SUPFAM" id="SSF51735">
    <property type="entry name" value="NAD(P)-binding Rossmann-fold domains"/>
    <property type="match status" value="1"/>
</dbReference>
<gene>
    <name evidence="3" type="ORF">CV102_16985</name>
</gene>
<evidence type="ECO:0000313" key="3">
    <source>
        <dbReference type="EMBL" id="TYL37319.1"/>
    </source>
</evidence>
<comment type="caution">
    <text evidence="3">The sequence shown here is derived from an EMBL/GenBank/DDBJ whole genome shotgun (WGS) entry which is preliminary data.</text>
</comment>
<dbReference type="PANTHER" id="PTHR42760">
    <property type="entry name" value="SHORT-CHAIN DEHYDROGENASES/REDUCTASES FAMILY MEMBER"/>
    <property type="match status" value="1"/>
</dbReference>
<sequence>MDCSGRTIVVTGGSSGIGRSIALTAAERGANVVVADLEQSPREGGTPTTEAVRDTGSESEFVNADVTDLEDLRRAAEVASELDGTFDAWVNNAGYGATDELTKTDAENWERSIETNLTGVYHGCLTAVESMLANGGGSIVNIASGAGVIGFLNSASYSAAKGGVIALTQQVAVDYAADGIRVNAVSPGFTDTEMLRQDTHDGTESYAEKKTPMRRTGTPEEVADTVVFLVSDSASFITGENVRVDGGYTVQ</sequence>
<feature type="compositionally biased region" description="Basic and acidic residues" evidence="2">
    <location>
        <begin position="198"/>
        <end position="211"/>
    </location>
</feature>
<dbReference type="CDD" id="cd05233">
    <property type="entry name" value="SDR_c"/>
    <property type="match status" value="1"/>
</dbReference>
<evidence type="ECO:0000313" key="4">
    <source>
        <dbReference type="Proteomes" id="UP000766904"/>
    </source>
</evidence>
<dbReference type="FunFam" id="3.40.50.720:FF:000084">
    <property type="entry name" value="Short-chain dehydrogenase reductase"/>
    <property type="match status" value="1"/>
</dbReference>
<dbReference type="NCBIfam" id="NF005559">
    <property type="entry name" value="PRK07231.1"/>
    <property type="match status" value="1"/>
</dbReference>
<evidence type="ECO:0008006" key="5">
    <source>
        <dbReference type="Google" id="ProtNLM"/>
    </source>
</evidence>
<dbReference type="InterPro" id="IPR020904">
    <property type="entry name" value="Sc_DH/Rdtase_CS"/>
</dbReference>
<dbReference type="InterPro" id="IPR002347">
    <property type="entry name" value="SDR_fam"/>
</dbReference>
<dbReference type="AlphaFoldDB" id="A0A8J8Q410"/>